<feature type="region of interest" description="Disordered" evidence="1">
    <location>
        <begin position="602"/>
        <end position="625"/>
    </location>
</feature>
<dbReference type="EMBL" id="JAUEPN010000007">
    <property type="protein sequence ID" value="KAK3292379.1"/>
    <property type="molecule type" value="Genomic_DNA"/>
</dbReference>
<evidence type="ECO:0000256" key="1">
    <source>
        <dbReference type="SAM" id="MobiDB-lite"/>
    </source>
</evidence>
<evidence type="ECO:0000313" key="2">
    <source>
        <dbReference type="EMBL" id="KAK3292379.1"/>
    </source>
</evidence>
<proteinExistence type="predicted"/>
<feature type="region of interest" description="Disordered" evidence="1">
    <location>
        <begin position="494"/>
        <end position="589"/>
    </location>
</feature>
<dbReference type="RefSeq" id="XP_062655893.1">
    <property type="nucleotide sequence ID" value="XM_062805399.1"/>
</dbReference>
<protein>
    <submittedName>
        <fullName evidence="2">Uncharacterized protein</fullName>
    </submittedName>
</protein>
<reference evidence="2" key="2">
    <citation type="submission" date="2023-06" db="EMBL/GenBank/DDBJ databases">
        <authorList>
            <consortium name="Lawrence Berkeley National Laboratory"/>
            <person name="Haridas S."/>
            <person name="Hensen N."/>
            <person name="Bonometti L."/>
            <person name="Westerberg I."/>
            <person name="Brannstrom I.O."/>
            <person name="Guillou S."/>
            <person name="Cros-Aarteil S."/>
            <person name="Calhoun S."/>
            <person name="Kuo A."/>
            <person name="Mondo S."/>
            <person name="Pangilinan J."/>
            <person name="Riley R."/>
            <person name="Labutti K."/>
            <person name="Andreopoulos B."/>
            <person name="Lipzen A."/>
            <person name="Chen C."/>
            <person name="Yanf M."/>
            <person name="Daum C."/>
            <person name="Ng V."/>
            <person name="Clum A."/>
            <person name="Steindorff A."/>
            <person name="Ohm R."/>
            <person name="Martin F."/>
            <person name="Silar P."/>
            <person name="Natvig D."/>
            <person name="Lalanne C."/>
            <person name="Gautier V."/>
            <person name="Ament-Velasquez S.L."/>
            <person name="Kruys A."/>
            <person name="Hutchinson M.I."/>
            <person name="Powell A.J."/>
            <person name="Barry K."/>
            <person name="Miller A.N."/>
            <person name="Grigoriev I.V."/>
            <person name="Debuchy R."/>
            <person name="Gladieux P."/>
            <person name="Thoren M.H."/>
            <person name="Johannesson H."/>
        </authorList>
    </citation>
    <scope>NUCLEOTIDE SEQUENCE</scope>
    <source>
        <strain evidence="2">CBS 168.71</strain>
    </source>
</reference>
<dbReference type="AlphaFoldDB" id="A0AAE0H9N8"/>
<dbReference type="GeneID" id="87842347"/>
<reference evidence="2" key="1">
    <citation type="journal article" date="2023" name="Mol. Phylogenet. Evol.">
        <title>Genome-scale phylogeny and comparative genomics of the fungal order Sordariales.</title>
        <authorList>
            <person name="Hensen N."/>
            <person name="Bonometti L."/>
            <person name="Westerberg I."/>
            <person name="Brannstrom I.O."/>
            <person name="Guillou S."/>
            <person name="Cros-Aarteil S."/>
            <person name="Calhoun S."/>
            <person name="Haridas S."/>
            <person name="Kuo A."/>
            <person name="Mondo S."/>
            <person name="Pangilinan J."/>
            <person name="Riley R."/>
            <person name="LaButti K."/>
            <person name="Andreopoulos B."/>
            <person name="Lipzen A."/>
            <person name="Chen C."/>
            <person name="Yan M."/>
            <person name="Daum C."/>
            <person name="Ng V."/>
            <person name="Clum A."/>
            <person name="Steindorff A."/>
            <person name="Ohm R.A."/>
            <person name="Martin F."/>
            <person name="Silar P."/>
            <person name="Natvig D.O."/>
            <person name="Lalanne C."/>
            <person name="Gautier V."/>
            <person name="Ament-Velasquez S.L."/>
            <person name="Kruys A."/>
            <person name="Hutchinson M.I."/>
            <person name="Powell A.J."/>
            <person name="Barry K."/>
            <person name="Miller A.N."/>
            <person name="Grigoriev I.V."/>
            <person name="Debuchy R."/>
            <person name="Gladieux P."/>
            <person name="Hiltunen Thoren M."/>
            <person name="Johannesson H."/>
        </authorList>
    </citation>
    <scope>NUCLEOTIDE SEQUENCE</scope>
    <source>
        <strain evidence="2">CBS 168.71</strain>
    </source>
</reference>
<keyword evidence="3" id="KW-1185">Reference proteome</keyword>
<accession>A0AAE0H9N8</accession>
<sequence>MARLAQSPRIHQWFGKYLLKGFSTAIVPSQRLDDAILWHLYYSDDGESDDGERLPYPDTGTIQCADVEADEIAKGRHILGWCSEAQFYAGSKDANYAIRESRLSSPGKDFSLEKVSFSVGQIVTGGCQFSIGRKDTPIRITRGGYVDKLRWIRQRYFTLYDVDDNRGFLIDGASTLLHLLRTSLHLSSVDEFASELLFEHSKFQESPDPLKRSSAVKVLLSETNRRLPLYREDEHTSTTVQHRIEQLYETLEKLVDHAHHAEATHKGVHAKPRISNHLKGWDFTDLASDRDPFHLKVAKLPLSVNWVDFTRAIPAVTLFGRGFGELIRPAAHPHPQQLQQACLDWMALPTDQYHLCVGAADLTAIVQRIVGSDTSTTSNNNALLTIAPGVVCHNPGGDTFSRCACERTKTPTTAATRSVFKETAGIHPVLELTSEGELSINRIFGVGTDGSGAEIDLAAHPDGAVILGTPKRRWPWQQNPPPALSLGAVDEVNDRSSLQGASPGGSASSSSSSSTSELDSASGSGSGFGTVTPLTSVASGESGAGDADLVGGGLGPVGSGTKRRGWCSSEDGSEGDGFGRVEGSKRRKMLSKMRETTKDIGAFLKGTPGRDGDVGMVGDVEMDEG</sequence>
<evidence type="ECO:0000313" key="3">
    <source>
        <dbReference type="Proteomes" id="UP001278766"/>
    </source>
</evidence>
<dbReference type="Proteomes" id="UP001278766">
    <property type="component" value="Unassembled WGS sequence"/>
</dbReference>
<comment type="caution">
    <text evidence="2">The sequence shown here is derived from an EMBL/GenBank/DDBJ whole genome shotgun (WGS) entry which is preliminary data.</text>
</comment>
<feature type="compositionally biased region" description="Low complexity" evidence="1">
    <location>
        <begin position="496"/>
        <end position="523"/>
    </location>
</feature>
<organism evidence="2 3">
    <name type="scientific">Chaetomium fimeti</name>
    <dbReference type="NCBI Taxonomy" id="1854472"/>
    <lineage>
        <taxon>Eukaryota</taxon>
        <taxon>Fungi</taxon>
        <taxon>Dikarya</taxon>
        <taxon>Ascomycota</taxon>
        <taxon>Pezizomycotina</taxon>
        <taxon>Sordariomycetes</taxon>
        <taxon>Sordariomycetidae</taxon>
        <taxon>Sordariales</taxon>
        <taxon>Chaetomiaceae</taxon>
        <taxon>Chaetomium</taxon>
    </lineage>
</organism>
<gene>
    <name evidence="2" type="ORF">B0H64DRAFT_419674</name>
</gene>
<name>A0AAE0H9N8_9PEZI</name>